<sequence length="218" mass="24308">MSPARDQTNDCYSIADFEIGKRLFTTYMAIQLVVTSPEGREGADLSQLDALITGYPFKEAVAGLVKAGLDIPRTKLVCDETYQDILYKIIGRTRLGDSHSKESLPTLWKELASLDSSTGGVDFTVDDLTQRVEDGFSTSPQDSEADIWKYTSRLWEDAQFKGVEAPKVRETCISNFPTKFRVTIRHRGVEASGEGRNKKAARHIAAKRVCQKLNIRLA</sequence>
<feature type="domain" description="DRBM" evidence="2">
    <location>
        <begin position="179"/>
        <end position="215"/>
    </location>
</feature>
<accession>A0A5N6T4Q2</accession>
<proteinExistence type="predicted"/>
<evidence type="ECO:0000313" key="3">
    <source>
        <dbReference type="EMBL" id="KAE8141229.1"/>
    </source>
</evidence>
<keyword evidence="1" id="KW-0694">RNA-binding</keyword>
<name>A0A5N6T4Q2_ASPPS</name>
<dbReference type="OrthoDB" id="3767426at2759"/>
<dbReference type="AlphaFoldDB" id="A0A5N6T4Q2"/>
<evidence type="ECO:0000313" key="4">
    <source>
        <dbReference type="Proteomes" id="UP000325672"/>
    </source>
</evidence>
<dbReference type="Gene3D" id="3.30.160.20">
    <property type="match status" value="1"/>
</dbReference>
<dbReference type="PROSITE" id="PS50137">
    <property type="entry name" value="DS_RBD"/>
    <property type="match status" value="1"/>
</dbReference>
<organism evidence="3 4">
    <name type="scientific">Aspergillus pseudotamarii</name>
    <dbReference type="NCBI Taxonomy" id="132259"/>
    <lineage>
        <taxon>Eukaryota</taxon>
        <taxon>Fungi</taxon>
        <taxon>Dikarya</taxon>
        <taxon>Ascomycota</taxon>
        <taxon>Pezizomycotina</taxon>
        <taxon>Eurotiomycetes</taxon>
        <taxon>Eurotiomycetidae</taxon>
        <taxon>Eurotiales</taxon>
        <taxon>Aspergillaceae</taxon>
        <taxon>Aspergillus</taxon>
        <taxon>Aspergillus subgen. Circumdati</taxon>
    </lineage>
</organism>
<dbReference type="Proteomes" id="UP000325672">
    <property type="component" value="Unassembled WGS sequence"/>
</dbReference>
<dbReference type="Pfam" id="PF00035">
    <property type="entry name" value="dsrm"/>
    <property type="match status" value="1"/>
</dbReference>
<evidence type="ECO:0000256" key="1">
    <source>
        <dbReference type="PROSITE-ProRule" id="PRU00266"/>
    </source>
</evidence>
<evidence type="ECO:0000259" key="2">
    <source>
        <dbReference type="PROSITE" id="PS50137"/>
    </source>
</evidence>
<protein>
    <recommendedName>
        <fullName evidence="2">DRBM domain-containing protein</fullName>
    </recommendedName>
</protein>
<dbReference type="GO" id="GO:0003723">
    <property type="term" value="F:RNA binding"/>
    <property type="evidence" value="ECO:0007669"/>
    <property type="project" value="UniProtKB-UniRule"/>
</dbReference>
<dbReference type="RefSeq" id="XP_031917292.1">
    <property type="nucleotide sequence ID" value="XM_032058926.1"/>
</dbReference>
<dbReference type="SUPFAM" id="SSF54768">
    <property type="entry name" value="dsRNA-binding domain-like"/>
    <property type="match status" value="1"/>
</dbReference>
<dbReference type="InterPro" id="IPR014720">
    <property type="entry name" value="dsRBD_dom"/>
</dbReference>
<gene>
    <name evidence="3" type="ORF">BDV38DRAFT_279135</name>
</gene>
<dbReference type="GeneID" id="43643136"/>
<dbReference type="EMBL" id="ML743558">
    <property type="protein sequence ID" value="KAE8141229.1"/>
    <property type="molecule type" value="Genomic_DNA"/>
</dbReference>
<reference evidence="3 4" key="1">
    <citation type="submission" date="2019-04" db="EMBL/GenBank/DDBJ databases">
        <title>Friends and foes A comparative genomics study of 23 Aspergillus species from section Flavi.</title>
        <authorList>
            <consortium name="DOE Joint Genome Institute"/>
            <person name="Kjaerbolling I."/>
            <person name="Vesth T."/>
            <person name="Frisvad J.C."/>
            <person name="Nybo J.L."/>
            <person name="Theobald S."/>
            <person name="Kildgaard S."/>
            <person name="Isbrandt T."/>
            <person name="Kuo A."/>
            <person name="Sato A."/>
            <person name="Lyhne E.K."/>
            <person name="Kogle M.E."/>
            <person name="Wiebenga A."/>
            <person name="Kun R.S."/>
            <person name="Lubbers R.J."/>
            <person name="Makela M.R."/>
            <person name="Barry K."/>
            <person name="Chovatia M."/>
            <person name="Clum A."/>
            <person name="Daum C."/>
            <person name="Haridas S."/>
            <person name="He G."/>
            <person name="LaButti K."/>
            <person name="Lipzen A."/>
            <person name="Mondo S."/>
            <person name="Riley R."/>
            <person name="Salamov A."/>
            <person name="Simmons B.A."/>
            <person name="Magnuson J.K."/>
            <person name="Henrissat B."/>
            <person name="Mortensen U.H."/>
            <person name="Larsen T.O."/>
            <person name="Devries R.P."/>
            <person name="Grigoriev I.V."/>
            <person name="Machida M."/>
            <person name="Baker S.E."/>
            <person name="Andersen M.R."/>
        </authorList>
    </citation>
    <scope>NUCLEOTIDE SEQUENCE [LARGE SCALE GENOMIC DNA]</scope>
    <source>
        <strain evidence="3 4">CBS 117625</strain>
    </source>
</reference>
<dbReference type="CDD" id="cd00048">
    <property type="entry name" value="DSRM_SF"/>
    <property type="match status" value="1"/>
</dbReference>
<keyword evidence="4" id="KW-1185">Reference proteome</keyword>